<name>W4LYW3_9BACT</name>
<evidence type="ECO:0000313" key="1">
    <source>
        <dbReference type="EMBL" id="ETX03269.1"/>
    </source>
</evidence>
<proteinExistence type="predicted"/>
<accession>W4LYW3</accession>
<sequence>MAKNGKVARQLQPAQKLSAFTGPFLTRFGCFFPGPDLTGEFAAAGRGPERGERL</sequence>
<dbReference type="AlphaFoldDB" id="W4LYW3"/>
<reference evidence="1 2" key="1">
    <citation type="journal article" date="2014" name="Nature">
        <title>An environmental bacterial taxon with a large and distinct metabolic repertoire.</title>
        <authorList>
            <person name="Wilson M.C."/>
            <person name="Mori T."/>
            <person name="Ruckert C."/>
            <person name="Uria A.R."/>
            <person name="Helf M.J."/>
            <person name="Takada K."/>
            <person name="Gernert C."/>
            <person name="Steffens U.A."/>
            <person name="Heycke N."/>
            <person name="Schmitt S."/>
            <person name="Rinke C."/>
            <person name="Helfrich E.J."/>
            <person name="Brachmann A.O."/>
            <person name="Gurgui C."/>
            <person name="Wakimoto T."/>
            <person name="Kracht M."/>
            <person name="Crusemann M."/>
            <person name="Hentschel U."/>
            <person name="Abe I."/>
            <person name="Matsunaga S."/>
            <person name="Kalinowski J."/>
            <person name="Takeyama H."/>
            <person name="Piel J."/>
        </authorList>
    </citation>
    <scope>NUCLEOTIDE SEQUENCE [LARGE SCALE GENOMIC DNA]</scope>
    <source>
        <strain evidence="2">TSY2</strain>
    </source>
</reference>
<protein>
    <submittedName>
        <fullName evidence="1">Uncharacterized protein</fullName>
    </submittedName>
</protein>
<keyword evidence="2" id="KW-1185">Reference proteome</keyword>
<dbReference type="Proteomes" id="UP000019140">
    <property type="component" value="Unassembled WGS sequence"/>
</dbReference>
<dbReference type="HOGENOM" id="CLU_3041509_0_0_7"/>
<organism evidence="1 2">
    <name type="scientific">Candidatus Entotheonella gemina</name>
    <dbReference type="NCBI Taxonomy" id="1429439"/>
    <lineage>
        <taxon>Bacteria</taxon>
        <taxon>Pseudomonadati</taxon>
        <taxon>Nitrospinota/Tectimicrobiota group</taxon>
        <taxon>Candidatus Tectimicrobiota</taxon>
        <taxon>Candidatus Entotheonellia</taxon>
        <taxon>Candidatus Entotheonellales</taxon>
        <taxon>Candidatus Entotheonellaceae</taxon>
        <taxon>Candidatus Entotheonella</taxon>
    </lineage>
</organism>
<dbReference type="EMBL" id="AZHX01001450">
    <property type="protein sequence ID" value="ETX03269.1"/>
    <property type="molecule type" value="Genomic_DNA"/>
</dbReference>
<comment type="caution">
    <text evidence="1">The sequence shown here is derived from an EMBL/GenBank/DDBJ whole genome shotgun (WGS) entry which is preliminary data.</text>
</comment>
<gene>
    <name evidence="1" type="ORF">ETSY2_33895</name>
</gene>
<evidence type="ECO:0000313" key="2">
    <source>
        <dbReference type="Proteomes" id="UP000019140"/>
    </source>
</evidence>